<dbReference type="EMBL" id="JWZT01004542">
    <property type="protein sequence ID" value="KII63865.1"/>
    <property type="molecule type" value="Genomic_DNA"/>
</dbReference>
<dbReference type="AlphaFoldDB" id="A0A0C2MA32"/>
<evidence type="ECO:0000313" key="2">
    <source>
        <dbReference type="Proteomes" id="UP000031668"/>
    </source>
</evidence>
<reference evidence="1 2" key="1">
    <citation type="journal article" date="2014" name="Genome Biol. Evol.">
        <title>The genome of the myxosporean Thelohanellus kitauei shows adaptations to nutrient acquisition within its fish host.</title>
        <authorList>
            <person name="Yang Y."/>
            <person name="Xiong J."/>
            <person name="Zhou Z."/>
            <person name="Huo F."/>
            <person name="Miao W."/>
            <person name="Ran C."/>
            <person name="Liu Y."/>
            <person name="Zhang J."/>
            <person name="Feng J."/>
            <person name="Wang M."/>
            <person name="Wang M."/>
            <person name="Wang L."/>
            <person name="Yao B."/>
        </authorList>
    </citation>
    <scope>NUCLEOTIDE SEQUENCE [LARGE SCALE GENOMIC DNA]</scope>
    <source>
        <strain evidence="1">Wuqing</strain>
    </source>
</reference>
<protein>
    <submittedName>
        <fullName evidence="1">Uncharacterized protein</fullName>
    </submittedName>
</protein>
<accession>A0A0C2MA32</accession>
<proteinExistence type="predicted"/>
<evidence type="ECO:0000313" key="1">
    <source>
        <dbReference type="EMBL" id="KII63865.1"/>
    </source>
</evidence>
<organism evidence="1 2">
    <name type="scientific">Thelohanellus kitauei</name>
    <name type="common">Myxosporean</name>
    <dbReference type="NCBI Taxonomy" id="669202"/>
    <lineage>
        <taxon>Eukaryota</taxon>
        <taxon>Metazoa</taxon>
        <taxon>Cnidaria</taxon>
        <taxon>Myxozoa</taxon>
        <taxon>Myxosporea</taxon>
        <taxon>Bivalvulida</taxon>
        <taxon>Platysporina</taxon>
        <taxon>Myxobolidae</taxon>
        <taxon>Thelohanellus</taxon>
    </lineage>
</organism>
<sequence length="120" mass="13966">MSDRKGTIRSLSQVGPMEPSVAPISNYKISPVFLIIPIFDEDQAKTHFRMIGFENGVHFQLRQVVTWKLHVQQISLNPKINEFKEHFLNRINQISLTLLEDENNFWISLSLNVLSKLIYL</sequence>
<gene>
    <name evidence="1" type="ORF">RF11_14030</name>
</gene>
<keyword evidence="2" id="KW-1185">Reference proteome</keyword>
<dbReference type="Proteomes" id="UP000031668">
    <property type="component" value="Unassembled WGS sequence"/>
</dbReference>
<comment type="caution">
    <text evidence="1">The sequence shown here is derived from an EMBL/GenBank/DDBJ whole genome shotgun (WGS) entry which is preliminary data.</text>
</comment>
<name>A0A0C2MA32_THEKT</name>